<dbReference type="PANTHER" id="PTHR42085">
    <property type="entry name" value="F-BOX DOMAIN-CONTAINING PROTEIN"/>
    <property type="match status" value="1"/>
</dbReference>
<dbReference type="OrthoDB" id="4761172at2759"/>
<dbReference type="EMBL" id="KB706532">
    <property type="protein sequence ID" value="EMR67078.1"/>
    <property type="molecule type" value="Genomic_DNA"/>
</dbReference>
<evidence type="ECO:0000313" key="2">
    <source>
        <dbReference type="Proteomes" id="UP000012174"/>
    </source>
</evidence>
<accession>M7SRG9</accession>
<dbReference type="Proteomes" id="UP000012174">
    <property type="component" value="Unassembled WGS sequence"/>
</dbReference>
<proteinExistence type="predicted"/>
<name>M7SRG9_EUTLA</name>
<dbReference type="InterPro" id="IPR038883">
    <property type="entry name" value="AN11006-like"/>
</dbReference>
<dbReference type="PANTHER" id="PTHR42085:SF2">
    <property type="entry name" value="F-BOX DOMAIN-CONTAINING PROTEIN"/>
    <property type="match status" value="1"/>
</dbReference>
<evidence type="ECO:0000313" key="1">
    <source>
        <dbReference type="EMBL" id="EMR67078.1"/>
    </source>
</evidence>
<protein>
    <recommendedName>
        <fullName evidence="3">F-box domain-containing protein</fullName>
    </recommendedName>
</protein>
<organism evidence="1 2">
    <name type="scientific">Eutypa lata (strain UCR-EL1)</name>
    <name type="common">Grapevine dieback disease fungus</name>
    <name type="synonym">Eutypa armeniacae</name>
    <dbReference type="NCBI Taxonomy" id="1287681"/>
    <lineage>
        <taxon>Eukaryota</taxon>
        <taxon>Fungi</taxon>
        <taxon>Dikarya</taxon>
        <taxon>Ascomycota</taxon>
        <taxon>Pezizomycotina</taxon>
        <taxon>Sordariomycetes</taxon>
        <taxon>Xylariomycetidae</taxon>
        <taxon>Xylariales</taxon>
        <taxon>Diatrypaceae</taxon>
        <taxon>Eutypa</taxon>
    </lineage>
</organism>
<dbReference type="HOGENOM" id="CLU_901823_0_0_1"/>
<reference evidence="2" key="1">
    <citation type="journal article" date="2013" name="Genome Announc.">
        <title>Draft genome sequence of the grapevine dieback fungus Eutypa lata UCR-EL1.</title>
        <authorList>
            <person name="Blanco-Ulate B."/>
            <person name="Rolshausen P.E."/>
            <person name="Cantu D."/>
        </authorList>
    </citation>
    <scope>NUCLEOTIDE SEQUENCE [LARGE SCALE GENOMIC DNA]</scope>
    <source>
        <strain evidence="2">UCR-EL1</strain>
    </source>
</reference>
<gene>
    <name evidence="1" type="ORF">UCREL1_5923</name>
</gene>
<keyword evidence="2" id="KW-1185">Reference proteome</keyword>
<dbReference type="AlphaFoldDB" id="M7SRG9"/>
<dbReference type="OMA" id="VDVIEMC"/>
<evidence type="ECO:0008006" key="3">
    <source>
        <dbReference type="Google" id="ProtNLM"/>
    </source>
</evidence>
<sequence length="325" mass="37900">MSTFYEFRMLNIPAKYGLSENSLRMLKAFEDFKTNRLDEGELGRRIRFSPSNRAALVDTLQKCIEVMTKNKKETAHCAAIMKSCTEMISIADLAANILKDKPPPDKGFPFMKLPREIRERIYEFHMRNEDAESPELVTMMHPRHKKSDCACPFHQREFNVQNFHVRPITPALVSKAMSQEFLRFFYHRIRIEFSCTCEMHLHLSQNAILKGAVSKLDFRWCGEKSDVGIAMLKHCPNLSSLAVHVSTLTTDKVTAHEKEIERWFGRRKPRQLSEALGFDELIKLRGLKEVHVHHVSKRISERRSDCDAHSMERLLRDRLLQKDDE</sequence>
<dbReference type="KEGG" id="ela:UCREL1_5923"/>
<dbReference type="eggNOG" id="ENOG502R26A">
    <property type="taxonomic scope" value="Eukaryota"/>
</dbReference>